<dbReference type="InterPro" id="IPR009097">
    <property type="entry name" value="Cyclic_Pdiesterase"/>
</dbReference>
<organism evidence="1 2">
    <name type="scientific">Niabella ginsenosidivorans</name>
    <dbReference type="NCBI Taxonomy" id="1176587"/>
    <lineage>
        <taxon>Bacteria</taxon>
        <taxon>Pseudomonadati</taxon>
        <taxon>Bacteroidota</taxon>
        <taxon>Chitinophagia</taxon>
        <taxon>Chitinophagales</taxon>
        <taxon>Chitinophagaceae</taxon>
        <taxon>Niabella</taxon>
    </lineage>
</organism>
<dbReference type="PANTHER" id="PTHR40037">
    <property type="entry name" value="PHOSPHOESTERASE YJCG-RELATED"/>
    <property type="match status" value="1"/>
</dbReference>
<dbReference type="Pfam" id="PF13563">
    <property type="entry name" value="2_5_RNA_ligase2"/>
    <property type="match status" value="1"/>
</dbReference>
<gene>
    <name evidence="1" type="ORF">A8C56_11485</name>
</gene>
<accession>A0A1A9I1L1</accession>
<protein>
    <recommendedName>
        <fullName evidence="3">2'-5' RNA ligase</fullName>
    </recommendedName>
</protein>
<evidence type="ECO:0000313" key="1">
    <source>
        <dbReference type="EMBL" id="ANH81516.1"/>
    </source>
</evidence>
<dbReference type="PANTHER" id="PTHR40037:SF1">
    <property type="entry name" value="PHOSPHOESTERASE SAOUHSC_00951-RELATED"/>
    <property type="match status" value="1"/>
</dbReference>
<proteinExistence type="predicted"/>
<dbReference type="Gene3D" id="3.90.1140.10">
    <property type="entry name" value="Cyclic phosphodiesterase"/>
    <property type="match status" value="1"/>
</dbReference>
<name>A0A1A9I1L1_9BACT</name>
<keyword evidence="2" id="KW-1185">Reference proteome</keyword>
<dbReference type="SUPFAM" id="SSF55144">
    <property type="entry name" value="LigT-like"/>
    <property type="match status" value="1"/>
</dbReference>
<evidence type="ECO:0008006" key="3">
    <source>
        <dbReference type="Google" id="ProtNLM"/>
    </source>
</evidence>
<dbReference type="STRING" id="1176587.A8C56_11485"/>
<dbReference type="EMBL" id="CP015772">
    <property type="protein sequence ID" value="ANH81516.1"/>
    <property type="molecule type" value="Genomic_DNA"/>
</dbReference>
<dbReference type="OrthoDB" id="1951600at2"/>
<evidence type="ECO:0000313" key="2">
    <source>
        <dbReference type="Proteomes" id="UP000077667"/>
    </source>
</evidence>
<dbReference type="KEGG" id="nia:A8C56_11485"/>
<sequence length="202" mass="23865">MQSVDLIKAVAVAEYLLLLEPHEDLSNRIVQEKHLFYEKYKAAEAIRGKPHITLVHYRHYEEAEERIRQKLRIRAKEWSPFCVELMNYGSFPAHTIYINIASRLSIQHLVKSIRTDAQALMKLDKDNKPHFILEPHITIARRLKPWQYESGWLEYSNKSFSGKFIAGHMTLLKRAGQELPYKMVERFQFRGMPVLPRQGQMF</sequence>
<dbReference type="InterPro" id="IPR050580">
    <property type="entry name" value="2H_phosphoesterase_YjcG-like"/>
</dbReference>
<dbReference type="AlphaFoldDB" id="A0A1A9I1L1"/>
<dbReference type="Proteomes" id="UP000077667">
    <property type="component" value="Chromosome"/>
</dbReference>
<reference evidence="1 2" key="1">
    <citation type="submission" date="2016-05" db="EMBL/GenBank/DDBJ databases">
        <title>Niabella ginsenosidivorans BS26 whole genome sequencing.</title>
        <authorList>
            <person name="Im W.T."/>
            <person name="Siddiqi M.Z."/>
        </authorList>
    </citation>
    <scope>NUCLEOTIDE SEQUENCE [LARGE SCALE GENOMIC DNA]</scope>
    <source>
        <strain evidence="1 2">BS26</strain>
    </source>
</reference>